<feature type="transmembrane region" description="Helical" evidence="8">
    <location>
        <begin position="417"/>
        <end position="435"/>
    </location>
</feature>
<evidence type="ECO:0000259" key="9">
    <source>
        <dbReference type="Pfam" id="PF01569"/>
    </source>
</evidence>
<feature type="domain" description="Phosphatidic acid phosphatase type 2/haloperoxidase" evidence="9">
    <location>
        <begin position="357"/>
        <end position="433"/>
    </location>
</feature>
<dbReference type="InterPro" id="IPR032816">
    <property type="entry name" value="VTT_dom"/>
</dbReference>
<gene>
    <name evidence="12" type="ordered locus">DSC_13640</name>
</gene>
<evidence type="ECO:0000256" key="6">
    <source>
        <dbReference type="ARBA" id="ARBA00023136"/>
    </source>
</evidence>
<evidence type="ECO:0000256" key="8">
    <source>
        <dbReference type="SAM" id="Phobius"/>
    </source>
</evidence>
<evidence type="ECO:0000256" key="2">
    <source>
        <dbReference type="ARBA" id="ARBA00010792"/>
    </source>
</evidence>
<dbReference type="SUPFAM" id="SSF48317">
    <property type="entry name" value="Acid phosphatase/Vanadium-dependent haloperoxidase"/>
    <property type="match status" value="1"/>
</dbReference>
<evidence type="ECO:0000313" key="13">
    <source>
        <dbReference type="Proteomes" id="UP000005870"/>
    </source>
</evidence>
<accession>G7UTC6</accession>
<feature type="transmembrane region" description="Helical" evidence="8">
    <location>
        <begin position="12"/>
        <end position="28"/>
    </location>
</feature>
<comment type="similarity">
    <text evidence="2">Belongs to the DedA family.</text>
</comment>
<feature type="transmembrane region" description="Helical" evidence="8">
    <location>
        <begin position="447"/>
        <end position="464"/>
    </location>
</feature>
<dbReference type="PANTHER" id="PTHR30353">
    <property type="entry name" value="INNER MEMBRANE PROTEIN DEDA-RELATED"/>
    <property type="match status" value="1"/>
</dbReference>
<dbReference type="Pfam" id="PF01569">
    <property type="entry name" value="PAP2"/>
    <property type="match status" value="1"/>
</dbReference>
<dbReference type="eggNOG" id="COG0671">
    <property type="taxonomic scope" value="Bacteria"/>
</dbReference>
<feature type="transmembrane region" description="Helical" evidence="8">
    <location>
        <begin position="171"/>
        <end position="197"/>
    </location>
</feature>
<dbReference type="EMBL" id="CP003093">
    <property type="protein sequence ID" value="AER57372.1"/>
    <property type="molecule type" value="Genomic_DNA"/>
</dbReference>
<dbReference type="Pfam" id="PF09335">
    <property type="entry name" value="VTT_dom"/>
    <property type="match status" value="1"/>
</dbReference>
<dbReference type="CDD" id="cd03392">
    <property type="entry name" value="PAP2_like_2"/>
    <property type="match status" value="1"/>
</dbReference>
<dbReference type="InterPro" id="IPR036938">
    <property type="entry name" value="PAP2/HPO_sf"/>
</dbReference>
<organism evidence="12 13">
    <name type="scientific">Pseudoxanthomonas spadix (strain BD-a59)</name>
    <dbReference type="NCBI Taxonomy" id="1045855"/>
    <lineage>
        <taxon>Bacteria</taxon>
        <taxon>Pseudomonadati</taxon>
        <taxon>Pseudomonadota</taxon>
        <taxon>Gammaproteobacteria</taxon>
        <taxon>Lysobacterales</taxon>
        <taxon>Lysobacteraceae</taxon>
        <taxon>Pseudoxanthomonas</taxon>
    </lineage>
</organism>
<feature type="transmembrane region" description="Helical" evidence="8">
    <location>
        <begin position="328"/>
        <end position="346"/>
    </location>
</feature>
<protein>
    <submittedName>
        <fullName evidence="12">Membrane-associated phospholipid phosphatase</fullName>
    </submittedName>
</protein>
<keyword evidence="3" id="KW-1003">Cell membrane</keyword>
<feature type="domain" description="LssY-like C-terminal" evidence="11">
    <location>
        <begin position="497"/>
        <end position="611"/>
    </location>
</feature>
<keyword evidence="5 8" id="KW-1133">Transmembrane helix</keyword>
<dbReference type="InterPro" id="IPR000326">
    <property type="entry name" value="PAP2/HPO"/>
</dbReference>
<feature type="transmembrane region" description="Helical" evidence="8">
    <location>
        <begin position="358"/>
        <end position="380"/>
    </location>
</feature>
<dbReference type="Pfam" id="PF14067">
    <property type="entry name" value="LssY_C"/>
    <property type="match status" value="1"/>
</dbReference>
<dbReference type="RefSeq" id="WP_014161545.1">
    <property type="nucleotide sequence ID" value="NC_016147.2"/>
</dbReference>
<feature type="region of interest" description="Disordered" evidence="7">
    <location>
        <begin position="664"/>
        <end position="684"/>
    </location>
</feature>
<feature type="transmembrane region" description="Helical" evidence="8">
    <location>
        <begin position="61"/>
        <end position="81"/>
    </location>
</feature>
<keyword evidence="13" id="KW-1185">Reference proteome</keyword>
<feature type="compositionally biased region" description="Pro residues" evidence="7">
    <location>
        <begin position="675"/>
        <end position="684"/>
    </location>
</feature>
<dbReference type="PANTHER" id="PTHR30353:SF15">
    <property type="entry name" value="INNER MEMBRANE PROTEIN YABI"/>
    <property type="match status" value="1"/>
</dbReference>
<evidence type="ECO:0000256" key="7">
    <source>
        <dbReference type="SAM" id="MobiDB-lite"/>
    </source>
</evidence>
<keyword evidence="6 8" id="KW-0472">Membrane</keyword>
<dbReference type="Gene3D" id="1.20.144.10">
    <property type="entry name" value="Phosphatidic acid phosphatase type 2/haloperoxidase"/>
    <property type="match status" value="1"/>
</dbReference>
<sequence>MNSWFDGLLDWFTAHPVAAGAVVFLIALSDALILVGAIVPALPLLIGVGVLIGLGQLSGPYAVACAALGAFVGDGVSFWVGRRWGSQLRGHWPFSRYPQLLERGERLFRRDSVKAIFVARYVGPIRPFVPAVAGMLHMPLRRYLPASAAAALSWAVLFLLPGWALGQAYDAVAAVAGRLLIVLALLLLVLALIWAVVLYSYRWFAAHADALLARALAWSRAHPVLGRHSVAIFDPNRRETVPLALLAAVLLVLAWVLFGFLALVVGHGQPLALDLWLFELMHSLRNPLADRPLAALAAIGDAQVLTPATLAVLGYLAWRRRWLAAGHWLAAIAFGLALTAWLGAVIDIPKPPTVASGFGFPSIAVTMTTIIFGFFAVLIARELPGRDRAWPYLVAGAVVAVIGFARVYLGAHWLSDVVGGTLLGVVWLLILGVAYRRRSARSMWVKPLGWMFYGVFALAALWHGPRAVDRMLSQFEAPISSASQPLDAWWNETWRLLPATRNEFDDKQRWPLDVQLAGPLQPLVRRLQADGWRLQPQAGWERALRLLDAGVPPQQHPVLPATLDTRAESLLMLKPGPRPDQQYALRLWATPLLLQPNQTPLWIGGAQTLRHQSLFGLIGIWRPLADADASLDVVRAGAGDLPQALSPHPATGLPVLRLRTDQGVLAPEPQRVMPVRPPSSPPSP</sequence>
<dbReference type="GO" id="GO:0005886">
    <property type="term" value="C:plasma membrane"/>
    <property type="evidence" value="ECO:0007669"/>
    <property type="project" value="UniProtKB-SubCell"/>
</dbReference>
<dbReference type="STRING" id="1045855.DSC_13640"/>
<evidence type="ECO:0000259" key="10">
    <source>
        <dbReference type="Pfam" id="PF09335"/>
    </source>
</evidence>
<dbReference type="KEGG" id="psd:DSC_13640"/>
<dbReference type="AlphaFoldDB" id="G7UTC6"/>
<keyword evidence="4 8" id="KW-0812">Transmembrane</keyword>
<evidence type="ECO:0000256" key="3">
    <source>
        <dbReference type="ARBA" id="ARBA00022475"/>
    </source>
</evidence>
<dbReference type="HOGENOM" id="CLU_025730_2_0_6"/>
<dbReference type="InterPro" id="IPR032818">
    <property type="entry name" value="DedA-like"/>
</dbReference>
<feature type="transmembrane region" description="Helical" evidence="8">
    <location>
        <begin position="392"/>
        <end position="411"/>
    </location>
</feature>
<name>G7UTC6_PSEUP</name>
<dbReference type="InterPro" id="IPR025902">
    <property type="entry name" value="LssY-like-C_dom"/>
</dbReference>
<feature type="domain" description="VTT" evidence="10">
    <location>
        <begin position="39"/>
        <end position="162"/>
    </location>
</feature>
<feature type="transmembrane region" description="Helical" evidence="8">
    <location>
        <begin position="33"/>
        <end position="55"/>
    </location>
</feature>
<evidence type="ECO:0000256" key="5">
    <source>
        <dbReference type="ARBA" id="ARBA00022989"/>
    </source>
</evidence>
<evidence type="ECO:0000256" key="1">
    <source>
        <dbReference type="ARBA" id="ARBA00004651"/>
    </source>
</evidence>
<evidence type="ECO:0000313" key="12">
    <source>
        <dbReference type="EMBL" id="AER57372.1"/>
    </source>
</evidence>
<dbReference type="eggNOG" id="COG0586">
    <property type="taxonomic scope" value="Bacteria"/>
</dbReference>
<reference evidence="12 13" key="1">
    <citation type="journal article" date="2012" name="J. Bacteriol.">
        <title>Complete Genome Sequence of the BTEX-Degrading Bacterium Pseudoxanthomonas spadix BD-a59.</title>
        <authorList>
            <person name="Lee S.H."/>
            <person name="Jin H.M."/>
            <person name="Lee H.J."/>
            <person name="Kim J.M."/>
            <person name="Jeon C.O."/>
        </authorList>
    </citation>
    <scope>NUCLEOTIDE SEQUENCE [LARGE SCALE GENOMIC DNA]</scope>
    <source>
        <strain evidence="12 13">BD-a59</strain>
    </source>
</reference>
<feature type="transmembrane region" description="Helical" evidence="8">
    <location>
        <begin position="293"/>
        <end position="316"/>
    </location>
</feature>
<evidence type="ECO:0000259" key="11">
    <source>
        <dbReference type="Pfam" id="PF14067"/>
    </source>
</evidence>
<feature type="transmembrane region" description="Helical" evidence="8">
    <location>
        <begin position="143"/>
        <end position="165"/>
    </location>
</feature>
<evidence type="ECO:0000256" key="4">
    <source>
        <dbReference type="ARBA" id="ARBA00022692"/>
    </source>
</evidence>
<feature type="transmembrane region" description="Helical" evidence="8">
    <location>
        <begin position="243"/>
        <end position="265"/>
    </location>
</feature>
<dbReference type="OrthoDB" id="9780918at2"/>
<proteinExistence type="inferred from homology"/>
<comment type="subcellular location">
    <subcellularLocation>
        <location evidence="1">Cell membrane</location>
        <topology evidence="1">Multi-pass membrane protein</topology>
    </subcellularLocation>
</comment>
<dbReference type="Proteomes" id="UP000005870">
    <property type="component" value="Chromosome"/>
</dbReference>